<feature type="compositionally biased region" description="Basic and acidic residues" evidence="1">
    <location>
        <begin position="1"/>
        <end position="12"/>
    </location>
</feature>
<dbReference type="EMBL" id="BMHA01000015">
    <property type="protein sequence ID" value="GGI09431.1"/>
    <property type="molecule type" value="Genomic_DNA"/>
</dbReference>
<feature type="region of interest" description="Disordered" evidence="1">
    <location>
        <begin position="1"/>
        <end position="94"/>
    </location>
</feature>
<evidence type="ECO:0000256" key="1">
    <source>
        <dbReference type="SAM" id="MobiDB-lite"/>
    </source>
</evidence>
<sequence>MTGRFEGDRDRSTASGGSRHGGRLLPSPPDDPWRNQMSQDPTPVHPDELEQRQGLDGAIEDDGVVGDLPDDTPATPDVLEQQQVVEYDEDDRPV</sequence>
<organism evidence="2 3">
    <name type="scientific">Egicoccus halophilus</name>
    <dbReference type="NCBI Taxonomy" id="1670830"/>
    <lineage>
        <taxon>Bacteria</taxon>
        <taxon>Bacillati</taxon>
        <taxon>Actinomycetota</taxon>
        <taxon>Nitriliruptoria</taxon>
        <taxon>Egicoccales</taxon>
        <taxon>Egicoccaceae</taxon>
        <taxon>Egicoccus</taxon>
    </lineage>
</organism>
<reference evidence="2" key="2">
    <citation type="submission" date="2020-09" db="EMBL/GenBank/DDBJ databases">
        <authorList>
            <person name="Sun Q."/>
            <person name="Zhou Y."/>
        </authorList>
    </citation>
    <scope>NUCLEOTIDE SEQUENCE</scope>
    <source>
        <strain evidence="2">CGMCC 1.14988</strain>
    </source>
</reference>
<evidence type="ECO:0000313" key="3">
    <source>
        <dbReference type="Proteomes" id="UP000650511"/>
    </source>
</evidence>
<name>A0A8J3AI66_9ACTN</name>
<accession>A0A8J3AI66</accession>
<proteinExistence type="predicted"/>
<feature type="compositionally biased region" description="Acidic residues" evidence="1">
    <location>
        <begin position="58"/>
        <end position="70"/>
    </location>
</feature>
<protein>
    <submittedName>
        <fullName evidence="2">Uncharacterized protein</fullName>
    </submittedName>
</protein>
<gene>
    <name evidence="2" type="ORF">GCM10011354_34040</name>
</gene>
<keyword evidence="3" id="KW-1185">Reference proteome</keyword>
<dbReference type="Proteomes" id="UP000650511">
    <property type="component" value="Unassembled WGS sequence"/>
</dbReference>
<reference evidence="2" key="1">
    <citation type="journal article" date="2014" name="Int. J. Syst. Evol. Microbiol.">
        <title>Complete genome sequence of Corynebacterium casei LMG S-19264T (=DSM 44701T), isolated from a smear-ripened cheese.</title>
        <authorList>
            <consortium name="US DOE Joint Genome Institute (JGI-PGF)"/>
            <person name="Walter F."/>
            <person name="Albersmeier A."/>
            <person name="Kalinowski J."/>
            <person name="Ruckert C."/>
        </authorList>
    </citation>
    <scope>NUCLEOTIDE SEQUENCE</scope>
    <source>
        <strain evidence="2">CGMCC 1.14988</strain>
    </source>
</reference>
<evidence type="ECO:0000313" key="2">
    <source>
        <dbReference type="EMBL" id="GGI09431.1"/>
    </source>
</evidence>
<comment type="caution">
    <text evidence="2">The sequence shown here is derived from an EMBL/GenBank/DDBJ whole genome shotgun (WGS) entry which is preliminary data.</text>
</comment>
<dbReference type="AlphaFoldDB" id="A0A8J3AI66"/>